<dbReference type="SMART" id="SM00060">
    <property type="entry name" value="FN3"/>
    <property type="match status" value="3"/>
</dbReference>
<reference evidence="4" key="2">
    <citation type="submission" date="2025-08" db="UniProtKB">
        <authorList>
            <consortium name="Ensembl"/>
        </authorList>
    </citation>
    <scope>IDENTIFICATION</scope>
</reference>
<reference evidence="4" key="1">
    <citation type="submission" date="2019-06" db="EMBL/GenBank/DDBJ databases">
        <authorList>
            <consortium name="Wellcome Sanger Institute Data Sharing"/>
        </authorList>
    </citation>
    <scope>NUCLEOTIDE SEQUENCE [LARGE SCALE GENOMIC DNA]</scope>
</reference>
<protein>
    <recommendedName>
        <fullName evidence="3">Fibronectin type-III domain-containing protein</fullName>
    </recommendedName>
</protein>
<dbReference type="InterPro" id="IPR036116">
    <property type="entry name" value="FN3_sf"/>
</dbReference>
<dbReference type="PRINTS" id="PR00014">
    <property type="entry name" value="FNTYPEIII"/>
</dbReference>
<feature type="domain" description="Fibronectin type-III" evidence="3">
    <location>
        <begin position="26"/>
        <end position="120"/>
    </location>
</feature>
<reference evidence="4" key="3">
    <citation type="submission" date="2025-09" db="UniProtKB">
        <authorList>
            <consortium name="Ensembl"/>
        </authorList>
    </citation>
    <scope>IDENTIFICATION</scope>
</reference>
<dbReference type="InterPro" id="IPR003961">
    <property type="entry name" value="FN3_dom"/>
</dbReference>
<keyword evidence="1" id="KW-0677">Repeat</keyword>
<name>A0A672I9Y4_SALFA</name>
<keyword evidence="5" id="KW-1185">Reference proteome</keyword>
<dbReference type="CDD" id="cd00063">
    <property type="entry name" value="FN3"/>
    <property type="match status" value="3"/>
</dbReference>
<dbReference type="Proteomes" id="UP000472267">
    <property type="component" value="Chromosome 16"/>
</dbReference>
<evidence type="ECO:0000313" key="4">
    <source>
        <dbReference type="Ensembl" id="ENSSFAP00005037770.1"/>
    </source>
</evidence>
<sequence>MEEPVSITISWRRERLVDCPGQLLHQISREQSTSLELKDSVTLAWDTPLTDGGAKITNYIVEKRESVRKVYTTVTSNCTANSFKIEEMPEGGMFYFRVCAVNEYGQGQMAETKEIKISEVPLPPSKVTLVDLTKTSVSLAWEKPAHDGGSKVMCYNVEFNNYIVEKRDTNTQEWQMVASNIARTSFKAGRLTHGAEYQFRIYAVNRYGKSTYLDSPGITAQYNFKQPGPPSTPIVKHATKSYMLVTWNEPVSDGGSPVLGYHIERKERSSILWTKMNRGMIKDTEYKVTGIEEGMMYEYRVYAENIAGIGKCS</sequence>
<accession>A0A672I9Y4</accession>
<dbReference type="SUPFAM" id="SSF49265">
    <property type="entry name" value="Fibronectin type III"/>
    <property type="match status" value="2"/>
</dbReference>
<dbReference type="FunFam" id="2.60.40.10:FF:000034">
    <property type="entry name" value="Titin isoform A"/>
    <property type="match status" value="1"/>
</dbReference>
<evidence type="ECO:0000313" key="5">
    <source>
        <dbReference type="Proteomes" id="UP000472267"/>
    </source>
</evidence>
<dbReference type="FunFam" id="2.60.40.10:FF:000003">
    <property type="entry name" value="Titin isoform E"/>
    <property type="match status" value="2"/>
</dbReference>
<evidence type="ECO:0000256" key="1">
    <source>
        <dbReference type="ARBA" id="ARBA00022737"/>
    </source>
</evidence>
<organism evidence="4 5">
    <name type="scientific">Salarias fasciatus</name>
    <name type="common">Jewelled blenny</name>
    <name type="synonym">Blennius fasciatus</name>
    <dbReference type="NCBI Taxonomy" id="181472"/>
    <lineage>
        <taxon>Eukaryota</taxon>
        <taxon>Metazoa</taxon>
        <taxon>Chordata</taxon>
        <taxon>Craniata</taxon>
        <taxon>Vertebrata</taxon>
        <taxon>Euteleostomi</taxon>
        <taxon>Actinopterygii</taxon>
        <taxon>Neopterygii</taxon>
        <taxon>Teleostei</taxon>
        <taxon>Neoteleostei</taxon>
        <taxon>Acanthomorphata</taxon>
        <taxon>Ovalentaria</taxon>
        <taxon>Blenniimorphae</taxon>
        <taxon>Blenniiformes</taxon>
        <taxon>Blennioidei</taxon>
        <taxon>Blenniidae</taxon>
        <taxon>Salariinae</taxon>
        <taxon>Salarias</taxon>
    </lineage>
</organism>
<keyword evidence="2" id="KW-0393">Immunoglobulin domain</keyword>
<evidence type="ECO:0000259" key="3">
    <source>
        <dbReference type="PROSITE" id="PS50853"/>
    </source>
</evidence>
<dbReference type="GO" id="GO:0031430">
    <property type="term" value="C:M band"/>
    <property type="evidence" value="ECO:0007669"/>
    <property type="project" value="TreeGrafter"/>
</dbReference>
<dbReference type="GO" id="GO:0048738">
    <property type="term" value="P:cardiac muscle tissue development"/>
    <property type="evidence" value="ECO:0007669"/>
    <property type="project" value="TreeGrafter"/>
</dbReference>
<feature type="domain" description="Fibronectin type-III" evidence="3">
    <location>
        <begin position="229"/>
        <end position="313"/>
    </location>
</feature>
<dbReference type="GO" id="GO:0008307">
    <property type="term" value="F:structural constituent of muscle"/>
    <property type="evidence" value="ECO:0007669"/>
    <property type="project" value="TreeGrafter"/>
</dbReference>
<dbReference type="GO" id="GO:0045214">
    <property type="term" value="P:sarcomere organization"/>
    <property type="evidence" value="ECO:0007669"/>
    <property type="project" value="TreeGrafter"/>
</dbReference>
<dbReference type="Ensembl" id="ENSSFAT00005039171.1">
    <property type="protein sequence ID" value="ENSSFAP00005037770.1"/>
    <property type="gene ID" value="ENSSFAG00005018993.1"/>
</dbReference>
<dbReference type="AlphaFoldDB" id="A0A672I9Y4"/>
<dbReference type="Gene3D" id="2.60.40.10">
    <property type="entry name" value="Immunoglobulins"/>
    <property type="match status" value="3"/>
</dbReference>
<proteinExistence type="predicted"/>
<dbReference type="PANTHER" id="PTHR14340">
    <property type="entry name" value="MICROFIBRIL-ASSOCIATED GLYCOPROTEIN 3"/>
    <property type="match status" value="1"/>
</dbReference>
<evidence type="ECO:0000256" key="2">
    <source>
        <dbReference type="ARBA" id="ARBA00023319"/>
    </source>
</evidence>
<feature type="domain" description="Fibronectin type-III" evidence="3">
    <location>
        <begin position="123"/>
        <end position="223"/>
    </location>
</feature>
<dbReference type="InterPro" id="IPR013783">
    <property type="entry name" value="Ig-like_fold"/>
</dbReference>
<dbReference type="Pfam" id="PF00041">
    <property type="entry name" value="fn3"/>
    <property type="match status" value="3"/>
</dbReference>
<dbReference type="PROSITE" id="PS50853">
    <property type="entry name" value="FN3"/>
    <property type="match status" value="3"/>
</dbReference>
<dbReference type="PANTHER" id="PTHR14340:SF13">
    <property type="entry name" value="TITIN"/>
    <property type="match status" value="1"/>
</dbReference>